<dbReference type="Proteomes" id="UP001497522">
    <property type="component" value="Chromosome 11"/>
</dbReference>
<feature type="compositionally biased region" description="Basic and acidic residues" evidence="5">
    <location>
        <begin position="526"/>
        <end position="536"/>
    </location>
</feature>
<reference evidence="7" key="1">
    <citation type="submission" date="2024-03" db="EMBL/GenBank/DDBJ databases">
        <authorList>
            <consortium name="ELIXIR-Norway"/>
            <consortium name="Elixir Norway"/>
        </authorList>
    </citation>
    <scope>NUCLEOTIDE SEQUENCE</scope>
</reference>
<proteinExistence type="predicted"/>
<keyword evidence="4" id="KW-0539">Nucleus</keyword>
<feature type="compositionally biased region" description="Basic and acidic residues" evidence="5">
    <location>
        <begin position="543"/>
        <end position="561"/>
    </location>
</feature>
<evidence type="ECO:0000256" key="1">
    <source>
        <dbReference type="ARBA" id="ARBA00004123"/>
    </source>
</evidence>
<feature type="compositionally biased region" description="Polar residues" evidence="5">
    <location>
        <begin position="453"/>
        <end position="464"/>
    </location>
</feature>
<dbReference type="SUPFAM" id="SSF47459">
    <property type="entry name" value="HLH, helix-loop-helix DNA-binding domain"/>
    <property type="match status" value="1"/>
</dbReference>
<dbReference type="InterPro" id="IPR019165">
    <property type="entry name" value="Peptidase_M76_ATP23"/>
</dbReference>
<feature type="compositionally biased region" description="Low complexity" evidence="5">
    <location>
        <begin position="17"/>
        <end position="32"/>
    </location>
</feature>
<evidence type="ECO:0000256" key="3">
    <source>
        <dbReference type="ARBA" id="ARBA00023163"/>
    </source>
</evidence>
<dbReference type="PANTHER" id="PTHR12565:SF184">
    <property type="entry name" value="BHLH TRANSCRIPTION FACTOR"/>
    <property type="match status" value="1"/>
</dbReference>
<feature type="compositionally biased region" description="Basic and acidic residues" evidence="5">
    <location>
        <begin position="498"/>
        <end position="518"/>
    </location>
</feature>
<sequence>MAPPSEKSTMSCQGRPSAAAGHVHSSVHSCSGTPESSSLHKHSSSYPGVYMMPAALSTSLSDKSMVGEESHHGNYSSSSVYEATTASESAAWQRSDNSFATLSKSLTALGMSGHMTSTSPRAFPPSQSNREDSSNRLGADCCEELQDCPAVIGDHDWTQFMDTGGASAFFSNSRPQDVLMMLPSTNSIAQCSPPLVGRSHGAGNGTCSSINGAGPAMSPRGHPAGSGHNNIANLTPTTGNTWSTLNASSCQSLIMDPSTGGIALQRVRFATSQPASAEFGSDLEFPSRFSSLTGENICSQRCSHSLHALADGRLSACGPKLACHAPSRQHCESRDGRLSSTVSASLAALRIPSTHAAGLIAGAASKHPSECTFEGTQGKKAMVRERPWESSAIQLNPVAEANLDDDGEPGSGLLQVESVNGATDITTTAPIMTTEYDDGSAGQGLASCPEQAGENNNYRASQASRGGLTPGLGKRKFATSQEKDNNLCGGNLASSSGRDAKLTERTGEPTAKRFKCGEGDDGNNLKAEHSTSDHSGESSPLESTRDDGPPKPPERHPKQDYIHVRARRGQATDSHSLAERVRREKISERMKFLQDLVPGCNKVTGKAVMLDEIINYVQSLQHQVEFLSMKLAAVNPRLDFHLDNPMVKFVRGALEKAGCPVGDKFFKPEECSMQVGGGFKRDDGVVICSNHVMLQDEVDVALTHELLHAYDHCRAANLDWTNCEHHACSEIRAANLSGDCHWKRELNRGNFNIQGQHQICVKRRAQISVALNPHCSQDQAIQAVDNVWNTCYKDTQPFDRVP</sequence>
<evidence type="ECO:0000256" key="5">
    <source>
        <dbReference type="SAM" id="MobiDB-lite"/>
    </source>
</evidence>
<evidence type="ECO:0000313" key="8">
    <source>
        <dbReference type="Proteomes" id="UP001497522"/>
    </source>
</evidence>
<dbReference type="Gene3D" id="4.10.280.10">
    <property type="entry name" value="Helix-loop-helix DNA-binding domain"/>
    <property type="match status" value="1"/>
</dbReference>
<dbReference type="InterPro" id="IPR024097">
    <property type="entry name" value="bHLH_ZIP_TF"/>
</dbReference>
<name>A0ABP1AE21_9BRYO</name>
<dbReference type="InterPro" id="IPR011598">
    <property type="entry name" value="bHLH_dom"/>
</dbReference>
<feature type="region of interest" description="Disordered" evidence="5">
    <location>
        <begin position="111"/>
        <end position="136"/>
    </location>
</feature>
<gene>
    <name evidence="7" type="ORF">CSSPJE1EN2_LOCUS3790</name>
</gene>
<protein>
    <recommendedName>
        <fullName evidence="6">BHLH domain-containing protein</fullName>
    </recommendedName>
</protein>
<organism evidence="7 8">
    <name type="scientific">Sphagnum jensenii</name>
    <dbReference type="NCBI Taxonomy" id="128206"/>
    <lineage>
        <taxon>Eukaryota</taxon>
        <taxon>Viridiplantae</taxon>
        <taxon>Streptophyta</taxon>
        <taxon>Embryophyta</taxon>
        <taxon>Bryophyta</taxon>
        <taxon>Sphagnophytina</taxon>
        <taxon>Sphagnopsida</taxon>
        <taxon>Sphagnales</taxon>
        <taxon>Sphagnaceae</taxon>
        <taxon>Sphagnum</taxon>
    </lineage>
</organism>
<dbReference type="Pfam" id="PF00010">
    <property type="entry name" value="HLH"/>
    <property type="match status" value="1"/>
</dbReference>
<evidence type="ECO:0000259" key="6">
    <source>
        <dbReference type="PROSITE" id="PS50888"/>
    </source>
</evidence>
<dbReference type="PROSITE" id="PS50888">
    <property type="entry name" value="BHLH"/>
    <property type="match status" value="1"/>
</dbReference>
<dbReference type="CDD" id="cd18919">
    <property type="entry name" value="bHLH_AtBPE_like"/>
    <property type="match status" value="1"/>
</dbReference>
<dbReference type="InterPro" id="IPR036638">
    <property type="entry name" value="HLH_DNA-bd_sf"/>
</dbReference>
<feature type="compositionally biased region" description="Polar residues" evidence="5">
    <location>
        <begin position="1"/>
        <end position="14"/>
    </location>
</feature>
<keyword evidence="3" id="KW-0804">Transcription</keyword>
<evidence type="ECO:0000256" key="2">
    <source>
        <dbReference type="ARBA" id="ARBA00023015"/>
    </source>
</evidence>
<dbReference type="PANTHER" id="PTHR12565">
    <property type="entry name" value="STEROL REGULATORY ELEMENT-BINDING PROTEIN"/>
    <property type="match status" value="1"/>
</dbReference>
<feature type="region of interest" description="Disordered" evidence="5">
    <location>
        <begin position="1"/>
        <end position="44"/>
    </location>
</feature>
<dbReference type="Pfam" id="PF09768">
    <property type="entry name" value="Peptidase_M76"/>
    <property type="match status" value="1"/>
</dbReference>
<dbReference type="EMBL" id="OZ023712">
    <property type="protein sequence ID" value="CAK9860795.1"/>
    <property type="molecule type" value="Genomic_DNA"/>
</dbReference>
<accession>A0ABP1AE21</accession>
<feature type="compositionally biased region" description="Polar residues" evidence="5">
    <location>
        <begin position="114"/>
        <end position="128"/>
    </location>
</feature>
<comment type="subcellular location">
    <subcellularLocation>
        <location evidence="1">Nucleus</location>
    </subcellularLocation>
</comment>
<keyword evidence="8" id="KW-1185">Reference proteome</keyword>
<feature type="domain" description="BHLH" evidence="6">
    <location>
        <begin position="570"/>
        <end position="620"/>
    </location>
</feature>
<keyword evidence="2" id="KW-0805">Transcription regulation</keyword>
<evidence type="ECO:0000313" key="7">
    <source>
        <dbReference type="EMBL" id="CAK9860795.1"/>
    </source>
</evidence>
<evidence type="ECO:0000256" key="4">
    <source>
        <dbReference type="ARBA" id="ARBA00023242"/>
    </source>
</evidence>
<dbReference type="SMART" id="SM00353">
    <property type="entry name" value="HLH"/>
    <property type="match status" value="1"/>
</dbReference>
<feature type="region of interest" description="Disordered" evidence="5">
    <location>
        <begin position="434"/>
        <end position="561"/>
    </location>
</feature>